<reference evidence="2 3" key="1">
    <citation type="submission" date="2015-09" db="EMBL/GenBank/DDBJ databases">
        <title>Genome sequence of Oxobacter pfennigii DSM 3222.</title>
        <authorList>
            <person name="Poehlein A."/>
            <person name="Bengelsdorf F.R."/>
            <person name="Schiel-Bengelsdorf B."/>
            <person name="Duerre P."/>
            <person name="Daniel R."/>
        </authorList>
    </citation>
    <scope>NUCLEOTIDE SEQUENCE [LARGE SCALE GENOMIC DNA]</scope>
    <source>
        <strain evidence="2 3">DSM 3222</strain>
    </source>
</reference>
<dbReference type="SUPFAM" id="SSF53448">
    <property type="entry name" value="Nucleotide-diphospho-sugar transferases"/>
    <property type="match status" value="2"/>
</dbReference>
<name>A0A0P8W609_9CLOT</name>
<evidence type="ECO:0000313" key="3">
    <source>
        <dbReference type="Proteomes" id="UP000050326"/>
    </source>
</evidence>
<dbReference type="Gene3D" id="1.25.40.10">
    <property type="entry name" value="Tetratricopeptide repeat domain"/>
    <property type="match status" value="1"/>
</dbReference>
<sequence>MKTSIIILTYNGLEVTKQCIESIRVHTPEEYELIVVDNNSDDGTIEYLKGQRDIKTVYNNENMGFAKGCNQGVEVAEGQNILFLNNDVLVTEGWLKNMLRLLYSDYKNGMVGPVSNYVSGYQQIPVTYRDITGIDEFAKQYCKINAGCYRTVNRLIGFCLLVKKEILDEVGNFDEQFGIGNYEDDDLCYRVLQKGYKLKIALDSFIHHIGHTTFKKLGQAKLNELLTENRKKIMDKWGFDVTNKLHTGKVEVTISLCMIVKNEEKTLKRCLDSVNEAVDEIIIVDTGSGDKTKEIALKYTDKIFDFQWINDFSAARNYAFSKATKEYILWLDADDVIDDEDRKKLIALKNAMDSSVDSVTMNYNLAYDKNGNVTSSLRRNRLVRRACHFKWIGAVHEYLAVYGNIINSDIAVIHESIEHESDRNIKIYEERLNKGEEFSPRDLYYYANELRDHGTFDKAAEFYEKFLNTGQGWVEDNIGACGKLADCYYNLKDRSRELMYTLKSFEYDSPRAEFCCRLGYYFLNLSKYREAIFWYKLASELEKPKESWGQMNHSCWTWLPHLQLCVCYDRLGEHELASRHNELAAQYIPDDPRIDFNRKYFENKLKK</sequence>
<dbReference type="InterPro" id="IPR001173">
    <property type="entry name" value="Glyco_trans_2-like"/>
</dbReference>
<accession>A0A0P8W609</accession>
<dbReference type="AlphaFoldDB" id="A0A0P8W609"/>
<dbReference type="PANTHER" id="PTHR43630:SF2">
    <property type="entry name" value="GLYCOSYLTRANSFERASE"/>
    <property type="match status" value="1"/>
</dbReference>
<feature type="domain" description="Glycosyltransferase 2-like" evidence="1">
    <location>
        <begin position="4"/>
        <end position="170"/>
    </location>
</feature>
<dbReference type="Proteomes" id="UP000050326">
    <property type="component" value="Unassembled WGS sequence"/>
</dbReference>
<dbReference type="CDD" id="cd04186">
    <property type="entry name" value="GT_2_like_c"/>
    <property type="match status" value="1"/>
</dbReference>
<protein>
    <submittedName>
        <fullName evidence="2">SPBc2 prophage-derived glycosyltransferase SunS</fullName>
        <ecNumber evidence="2">2.4.1.-</ecNumber>
    </submittedName>
</protein>
<dbReference type="InterPro" id="IPR029044">
    <property type="entry name" value="Nucleotide-diphossugar_trans"/>
</dbReference>
<feature type="domain" description="Glycosyltransferase 2-like" evidence="1">
    <location>
        <begin position="255"/>
        <end position="373"/>
    </location>
</feature>
<evidence type="ECO:0000313" key="2">
    <source>
        <dbReference type="EMBL" id="KPU43422.1"/>
    </source>
</evidence>
<organism evidence="2 3">
    <name type="scientific">Oxobacter pfennigii</name>
    <dbReference type="NCBI Taxonomy" id="36849"/>
    <lineage>
        <taxon>Bacteria</taxon>
        <taxon>Bacillati</taxon>
        <taxon>Bacillota</taxon>
        <taxon>Clostridia</taxon>
        <taxon>Eubacteriales</taxon>
        <taxon>Clostridiaceae</taxon>
        <taxon>Oxobacter</taxon>
    </lineage>
</organism>
<dbReference type="Pfam" id="PF00535">
    <property type="entry name" value="Glycos_transf_2"/>
    <property type="match status" value="2"/>
</dbReference>
<dbReference type="CDD" id="cd02511">
    <property type="entry name" value="Beta4Glucosyltransferase"/>
    <property type="match status" value="1"/>
</dbReference>
<keyword evidence="2" id="KW-0328">Glycosyltransferase</keyword>
<dbReference type="EC" id="2.4.1.-" evidence="2"/>
<dbReference type="PANTHER" id="PTHR43630">
    <property type="entry name" value="POLY-BETA-1,6-N-ACETYL-D-GLUCOSAMINE SYNTHASE"/>
    <property type="match status" value="1"/>
</dbReference>
<dbReference type="STRING" id="36849.OXPF_28630"/>
<evidence type="ECO:0000259" key="1">
    <source>
        <dbReference type="Pfam" id="PF00535"/>
    </source>
</evidence>
<dbReference type="EMBL" id="LKET01000039">
    <property type="protein sequence ID" value="KPU43422.1"/>
    <property type="molecule type" value="Genomic_DNA"/>
</dbReference>
<dbReference type="Gene3D" id="3.90.550.10">
    <property type="entry name" value="Spore Coat Polysaccharide Biosynthesis Protein SpsA, Chain A"/>
    <property type="match status" value="2"/>
</dbReference>
<proteinExistence type="predicted"/>
<gene>
    <name evidence="2" type="primary">sunS_2</name>
    <name evidence="2" type="ORF">OXPF_28630</name>
</gene>
<dbReference type="SUPFAM" id="SSF81901">
    <property type="entry name" value="HCP-like"/>
    <property type="match status" value="1"/>
</dbReference>
<keyword evidence="2" id="KW-0808">Transferase</keyword>
<dbReference type="InterPro" id="IPR011990">
    <property type="entry name" value="TPR-like_helical_dom_sf"/>
</dbReference>
<dbReference type="OrthoDB" id="9815923at2"/>
<comment type="caution">
    <text evidence="2">The sequence shown here is derived from an EMBL/GenBank/DDBJ whole genome shotgun (WGS) entry which is preliminary data.</text>
</comment>
<dbReference type="GO" id="GO:0016757">
    <property type="term" value="F:glycosyltransferase activity"/>
    <property type="evidence" value="ECO:0007669"/>
    <property type="project" value="UniProtKB-KW"/>
</dbReference>
<dbReference type="PATRIC" id="fig|36849.3.peg.3028"/>
<keyword evidence="3" id="KW-1185">Reference proteome</keyword>